<feature type="domain" description="Gal80p-like C-terminal" evidence="2">
    <location>
        <begin position="139"/>
        <end position="293"/>
    </location>
</feature>
<dbReference type="InterPro" id="IPR055080">
    <property type="entry name" value="Gal80p-like_C"/>
</dbReference>
<evidence type="ECO:0000313" key="3">
    <source>
        <dbReference type="EMBL" id="KAF2685707.1"/>
    </source>
</evidence>
<evidence type="ECO:0000313" key="4">
    <source>
        <dbReference type="Proteomes" id="UP000799291"/>
    </source>
</evidence>
<dbReference type="PANTHER" id="PTHR43708:SF1">
    <property type="entry name" value="GALACTOSE_LACTOSE METABOLISM REGULATORY PROTEIN GAL80"/>
    <property type="match status" value="1"/>
</dbReference>
<dbReference type="SUPFAM" id="SSF55347">
    <property type="entry name" value="Glyceraldehyde-3-phosphate dehydrogenase-like, C-terminal domain"/>
    <property type="match status" value="1"/>
</dbReference>
<dbReference type="AlphaFoldDB" id="A0A6G1J5A7"/>
<evidence type="ECO:0000259" key="1">
    <source>
        <dbReference type="Pfam" id="PF01408"/>
    </source>
</evidence>
<proteinExistence type="predicted"/>
<dbReference type="InterPro" id="IPR036291">
    <property type="entry name" value="NAD(P)-bd_dom_sf"/>
</dbReference>
<dbReference type="Proteomes" id="UP000799291">
    <property type="component" value="Unassembled WGS sequence"/>
</dbReference>
<dbReference type="Pfam" id="PF01408">
    <property type="entry name" value="GFO_IDH_MocA"/>
    <property type="match status" value="1"/>
</dbReference>
<dbReference type="InterPro" id="IPR051317">
    <property type="entry name" value="Gfo/Idh/MocA_oxidoreduct"/>
</dbReference>
<evidence type="ECO:0000259" key="2">
    <source>
        <dbReference type="Pfam" id="PF22685"/>
    </source>
</evidence>
<dbReference type="Pfam" id="PF22685">
    <property type="entry name" value="Gal80p_C-like"/>
    <property type="match status" value="1"/>
</dbReference>
<feature type="domain" description="Gfo/Idh/MocA-like oxidoreductase N-terminal" evidence="1">
    <location>
        <begin position="4"/>
        <end position="128"/>
    </location>
</feature>
<name>A0A6G1J5A7_9PLEO</name>
<organism evidence="3 4">
    <name type="scientific">Lentithecium fluviatile CBS 122367</name>
    <dbReference type="NCBI Taxonomy" id="1168545"/>
    <lineage>
        <taxon>Eukaryota</taxon>
        <taxon>Fungi</taxon>
        <taxon>Dikarya</taxon>
        <taxon>Ascomycota</taxon>
        <taxon>Pezizomycotina</taxon>
        <taxon>Dothideomycetes</taxon>
        <taxon>Pleosporomycetidae</taxon>
        <taxon>Pleosporales</taxon>
        <taxon>Massarineae</taxon>
        <taxon>Lentitheciaceae</taxon>
        <taxon>Lentithecium</taxon>
    </lineage>
</organism>
<dbReference type="Gene3D" id="3.30.360.10">
    <property type="entry name" value="Dihydrodipicolinate Reductase, domain 2"/>
    <property type="match status" value="1"/>
</dbReference>
<gene>
    <name evidence="3" type="ORF">K458DRAFT_300366</name>
</gene>
<dbReference type="SUPFAM" id="SSF51735">
    <property type="entry name" value="NAD(P)-binding Rossmann-fold domains"/>
    <property type="match status" value="1"/>
</dbReference>
<keyword evidence="4" id="KW-1185">Reference proteome</keyword>
<dbReference type="OrthoDB" id="446809at2759"/>
<reference evidence="3" key="1">
    <citation type="journal article" date="2020" name="Stud. Mycol.">
        <title>101 Dothideomycetes genomes: a test case for predicting lifestyles and emergence of pathogens.</title>
        <authorList>
            <person name="Haridas S."/>
            <person name="Albert R."/>
            <person name="Binder M."/>
            <person name="Bloem J."/>
            <person name="Labutti K."/>
            <person name="Salamov A."/>
            <person name="Andreopoulos B."/>
            <person name="Baker S."/>
            <person name="Barry K."/>
            <person name="Bills G."/>
            <person name="Bluhm B."/>
            <person name="Cannon C."/>
            <person name="Castanera R."/>
            <person name="Culley D."/>
            <person name="Daum C."/>
            <person name="Ezra D."/>
            <person name="Gonzalez J."/>
            <person name="Henrissat B."/>
            <person name="Kuo A."/>
            <person name="Liang C."/>
            <person name="Lipzen A."/>
            <person name="Lutzoni F."/>
            <person name="Magnuson J."/>
            <person name="Mondo S."/>
            <person name="Nolan M."/>
            <person name="Ohm R."/>
            <person name="Pangilinan J."/>
            <person name="Park H.-J."/>
            <person name="Ramirez L."/>
            <person name="Alfaro M."/>
            <person name="Sun H."/>
            <person name="Tritt A."/>
            <person name="Yoshinaga Y."/>
            <person name="Zwiers L.-H."/>
            <person name="Turgeon B."/>
            <person name="Goodwin S."/>
            <person name="Spatafora J."/>
            <person name="Crous P."/>
            <person name="Grigoriev I."/>
        </authorList>
    </citation>
    <scope>NUCLEOTIDE SEQUENCE</scope>
    <source>
        <strain evidence="3">CBS 122367</strain>
    </source>
</reference>
<sequence>MPPIRVALIGLSSSAKVTWAADAHLPYLLSPTGQKHYLLTALLNSSATAAEAAKHHFKLPSSIKTYGDPAALAADPAIDLVVCCTRVDVHFRTIEPSLRAGKAIFVEWPLTESLARAVELTRGEKLRDSIVGLQGRVSPITLRIKEILATGTIGKVLSSNVRSFGSMLPRDSLPEALTYFADRKVGGNPMNIENGHTLDYIHEVLGEFERFSSRMQIQRPTVKILDAQGKEEGTVETDVPDLLAIHGALKQRDGRMPVAKGALLSVTFRHGPPFKGDPALTWSINGEKGELLVTIGDQYLHSHTIEPIGIKVHDHASDEVKDFTWEWQGWQEELPMRARIIAELYERYAEWVEGGKEIVKEGREWPRVEDAVVRIEQFDRIYKQFDPDWEERT</sequence>
<protein>
    <submittedName>
        <fullName evidence="3">Oxidoreductase family protein</fullName>
    </submittedName>
</protein>
<dbReference type="Gene3D" id="3.40.50.720">
    <property type="entry name" value="NAD(P)-binding Rossmann-like Domain"/>
    <property type="match status" value="1"/>
</dbReference>
<dbReference type="PANTHER" id="PTHR43708">
    <property type="entry name" value="CONSERVED EXPRESSED OXIDOREDUCTASE (EUROFUNG)"/>
    <property type="match status" value="1"/>
</dbReference>
<accession>A0A6G1J5A7</accession>
<dbReference type="GO" id="GO:0000166">
    <property type="term" value="F:nucleotide binding"/>
    <property type="evidence" value="ECO:0007669"/>
    <property type="project" value="InterPro"/>
</dbReference>
<dbReference type="InterPro" id="IPR000683">
    <property type="entry name" value="Gfo/Idh/MocA-like_OxRdtase_N"/>
</dbReference>
<dbReference type="EMBL" id="MU005578">
    <property type="protein sequence ID" value="KAF2685707.1"/>
    <property type="molecule type" value="Genomic_DNA"/>
</dbReference>